<protein>
    <recommendedName>
        <fullName evidence="11">RecBCD enzyme subunit RecD</fullName>
        <ecNumber evidence="11">5.6.2.3</ecNumber>
    </recommendedName>
    <alternativeName>
        <fullName evidence="11">DNA 5'-3' helicase subunit RecD</fullName>
    </alternativeName>
    <alternativeName>
        <fullName evidence="11">Exonuclease V subunit RecD</fullName>
        <shortName evidence="11">ExoV subunit RecD</shortName>
    </alternativeName>
    <alternativeName>
        <fullName evidence="11">Helicase/nuclease RecBCD subunit RecD</fullName>
    </alternativeName>
</protein>
<evidence type="ECO:0000256" key="5">
    <source>
        <dbReference type="ARBA" id="ARBA00022806"/>
    </source>
</evidence>
<comment type="miscellaneous">
    <text evidence="11">In the RecBCD complex, RecB has a slow 3'-5' helicase, an exonuclease activity and loads RecA onto ssDNA, RecD has a fast 5'-3' helicase activity, while RecC stimulates the ATPase and processivity of the RecB helicase and contributes to recognition of the Chi site.</text>
</comment>
<dbReference type="HAMAP" id="MF_01487">
    <property type="entry name" value="RecD"/>
    <property type="match status" value="1"/>
</dbReference>
<evidence type="ECO:0000256" key="11">
    <source>
        <dbReference type="HAMAP-Rule" id="MF_01487"/>
    </source>
</evidence>
<dbReference type="InterPro" id="IPR027417">
    <property type="entry name" value="P-loop_NTPase"/>
</dbReference>
<feature type="binding site" evidence="11">
    <location>
        <begin position="247"/>
        <end position="254"/>
    </location>
    <ligand>
        <name>ATP</name>
        <dbReference type="ChEBI" id="CHEBI:30616"/>
    </ligand>
</feature>
<feature type="domain" description="UvrD-like helicase C-terminal" evidence="12">
    <location>
        <begin position="619"/>
        <end position="666"/>
    </location>
</feature>
<dbReference type="Proteomes" id="UP000241426">
    <property type="component" value="Unassembled WGS sequence"/>
</dbReference>
<dbReference type="Gene3D" id="3.40.50.300">
    <property type="entry name" value="P-loop containing nucleotide triphosphate hydrolases"/>
    <property type="match status" value="3"/>
</dbReference>
<dbReference type="InterPro" id="IPR050534">
    <property type="entry name" value="Coronavir_polyprotein_1ab"/>
</dbReference>
<dbReference type="GO" id="GO:0016887">
    <property type="term" value="F:ATP hydrolysis activity"/>
    <property type="evidence" value="ECO:0007669"/>
    <property type="project" value="RHEA"/>
</dbReference>
<feature type="domain" description="RecBCD enzyme subunit RecD N-terminal" evidence="13">
    <location>
        <begin position="12"/>
        <end position="117"/>
    </location>
</feature>
<keyword evidence="9 11" id="KW-0234">DNA repair</keyword>
<dbReference type="Pfam" id="PF21185">
    <property type="entry name" value="RecD_N"/>
    <property type="match status" value="1"/>
</dbReference>
<dbReference type="EMBL" id="PYNF01000003">
    <property type="protein sequence ID" value="PSV00747.1"/>
    <property type="molecule type" value="Genomic_DNA"/>
</dbReference>
<keyword evidence="2 11" id="KW-0547">Nucleotide-binding</keyword>
<evidence type="ECO:0000259" key="13">
    <source>
        <dbReference type="Pfam" id="PF21185"/>
    </source>
</evidence>
<dbReference type="NCBIfam" id="TIGR01447">
    <property type="entry name" value="recD"/>
    <property type="match status" value="1"/>
</dbReference>
<name>A0A2T3KM49_9GAMM</name>
<comment type="function">
    <text evidence="11">A helicase/nuclease that prepares dsDNA breaks (DSB) for recombinational DNA repair. Binds to DSBs and unwinds DNA via a highly rapid and processive ATP-dependent bidirectional helicase activity. Unwinds dsDNA until it encounters a Chi (crossover hotspot instigator) sequence from the 3' direction. Cuts ssDNA a few nucleotides 3' to the Chi site. The properties and activities of the enzyme are changed at Chi. The Chi-altered holoenzyme produces a long 3'-ssDNA overhang and facilitates RecA-binding to the ssDNA for homologous DNA recombination and repair. Holoenzyme degrades any linearized DNA that is unable to undergo homologous recombination. In the holoenzyme this subunit has ssDNA-dependent ATPase and 5'-3' helicase activity. When added to pre-assembled RecBC greatly stimulates nuclease activity and augments holoenzyme processivity. Negatively regulates the RecA-loading ability of RecBCD.</text>
</comment>
<keyword evidence="5 11" id="KW-0347">Helicase</keyword>
<dbReference type="GO" id="GO:0043139">
    <property type="term" value="F:5'-3' DNA helicase activity"/>
    <property type="evidence" value="ECO:0007669"/>
    <property type="project" value="UniProtKB-UniRule"/>
</dbReference>
<dbReference type="FunFam" id="3.40.50.300:FF:000912">
    <property type="entry name" value="RecBCD enzyme subunit RecD"/>
    <property type="match status" value="1"/>
</dbReference>
<keyword evidence="3 11" id="KW-0227">DNA damage</keyword>
<evidence type="ECO:0000256" key="3">
    <source>
        <dbReference type="ARBA" id="ARBA00022763"/>
    </source>
</evidence>
<comment type="subunit">
    <text evidence="11">Heterotrimer of RecB, RecC and RecD. All subunits contribute to DNA-binding.</text>
</comment>
<evidence type="ECO:0000256" key="6">
    <source>
        <dbReference type="ARBA" id="ARBA00022839"/>
    </source>
</evidence>
<dbReference type="CDD" id="cd18809">
    <property type="entry name" value="SF1_C_RecD"/>
    <property type="match status" value="1"/>
</dbReference>
<evidence type="ECO:0000256" key="4">
    <source>
        <dbReference type="ARBA" id="ARBA00022801"/>
    </source>
</evidence>
<dbReference type="GO" id="GO:0008854">
    <property type="term" value="F:exodeoxyribonuclease V activity"/>
    <property type="evidence" value="ECO:0007669"/>
    <property type="project" value="InterPro"/>
</dbReference>
<dbReference type="GO" id="GO:0009338">
    <property type="term" value="C:exodeoxyribonuclease V complex"/>
    <property type="evidence" value="ECO:0007669"/>
    <property type="project" value="InterPro"/>
</dbReference>
<keyword evidence="10 11" id="KW-0413">Isomerase</keyword>
<keyword evidence="8 11" id="KW-0238">DNA-binding</keyword>
<evidence type="ECO:0000256" key="2">
    <source>
        <dbReference type="ARBA" id="ARBA00022741"/>
    </source>
</evidence>
<dbReference type="InterPro" id="IPR041851">
    <property type="entry name" value="RecD_N_sf"/>
</dbReference>
<dbReference type="PANTHER" id="PTHR43788">
    <property type="entry name" value="DNA2/NAM7 HELICASE FAMILY MEMBER"/>
    <property type="match status" value="1"/>
</dbReference>
<dbReference type="GO" id="GO:0005524">
    <property type="term" value="F:ATP binding"/>
    <property type="evidence" value="ECO:0007669"/>
    <property type="project" value="UniProtKB-UniRule"/>
</dbReference>
<gene>
    <name evidence="11 14" type="primary">recD</name>
    <name evidence="14" type="ORF">C9J27_06190</name>
</gene>
<evidence type="ECO:0000256" key="1">
    <source>
        <dbReference type="ARBA" id="ARBA00022722"/>
    </source>
</evidence>
<dbReference type="InterPro" id="IPR006344">
    <property type="entry name" value="RecD"/>
</dbReference>
<dbReference type="Pfam" id="PF13245">
    <property type="entry name" value="AAA_19"/>
    <property type="match status" value="1"/>
</dbReference>
<dbReference type="Gene3D" id="1.10.10.1020">
    <property type="entry name" value="RecBCD complex, subunit RecD, N-terminal domain"/>
    <property type="match status" value="1"/>
</dbReference>
<evidence type="ECO:0000256" key="8">
    <source>
        <dbReference type="ARBA" id="ARBA00023125"/>
    </source>
</evidence>
<dbReference type="InterPro" id="IPR027785">
    <property type="entry name" value="UvrD-like_helicase_C"/>
</dbReference>
<dbReference type="SUPFAM" id="SSF52540">
    <property type="entry name" value="P-loop containing nucleoside triphosphate hydrolases"/>
    <property type="match status" value="2"/>
</dbReference>
<comment type="catalytic activity">
    <reaction evidence="11">
        <text>ATP + H2O = ADP + phosphate + H(+)</text>
        <dbReference type="Rhea" id="RHEA:13065"/>
        <dbReference type="ChEBI" id="CHEBI:15377"/>
        <dbReference type="ChEBI" id="CHEBI:15378"/>
        <dbReference type="ChEBI" id="CHEBI:30616"/>
        <dbReference type="ChEBI" id="CHEBI:43474"/>
        <dbReference type="ChEBI" id="CHEBI:456216"/>
        <dbReference type="EC" id="5.6.2.3"/>
    </reaction>
</comment>
<comment type="caution">
    <text evidence="14">The sequence shown here is derived from an EMBL/GenBank/DDBJ whole genome shotgun (WGS) entry which is preliminary data.</text>
</comment>
<evidence type="ECO:0000256" key="9">
    <source>
        <dbReference type="ARBA" id="ARBA00023204"/>
    </source>
</evidence>
<dbReference type="AlphaFoldDB" id="A0A2T3KM49"/>
<dbReference type="Pfam" id="PF13538">
    <property type="entry name" value="UvrD_C_2"/>
    <property type="match status" value="1"/>
</dbReference>
<keyword evidence="4 11" id="KW-0378">Hydrolase</keyword>
<organism evidence="14 15">
    <name type="scientific">Photobacterium kishitanii</name>
    <dbReference type="NCBI Taxonomy" id="318456"/>
    <lineage>
        <taxon>Bacteria</taxon>
        <taxon>Pseudomonadati</taxon>
        <taxon>Pseudomonadota</taxon>
        <taxon>Gammaproteobacteria</taxon>
        <taxon>Vibrionales</taxon>
        <taxon>Vibrionaceae</taxon>
        <taxon>Photobacterium</taxon>
    </lineage>
</organism>
<keyword evidence="6 11" id="KW-0269">Exonuclease</keyword>
<dbReference type="InterPro" id="IPR049550">
    <property type="entry name" value="RecD_N"/>
</dbReference>
<keyword evidence="7 11" id="KW-0067">ATP-binding</keyword>
<proteinExistence type="inferred from homology"/>
<dbReference type="PANTHER" id="PTHR43788:SF6">
    <property type="entry name" value="DNA HELICASE B"/>
    <property type="match status" value="1"/>
</dbReference>
<evidence type="ECO:0000313" key="14">
    <source>
        <dbReference type="EMBL" id="PSV00747.1"/>
    </source>
</evidence>
<evidence type="ECO:0000256" key="10">
    <source>
        <dbReference type="ARBA" id="ARBA00023235"/>
    </source>
</evidence>
<evidence type="ECO:0000259" key="12">
    <source>
        <dbReference type="Pfam" id="PF13538"/>
    </source>
</evidence>
<comment type="similarity">
    <text evidence="11">Belongs to the RecD family.</text>
</comment>
<dbReference type="GO" id="GO:0017116">
    <property type="term" value="F:single-stranded DNA helicase activity"/>
    <property type="evidence" value="ECO:0007669"/>
    <property type="project" value="TreeGrafter"/>
</dbReference>
<keyword evidence="1 11" id="KW-0540">Nuclease</keyword>
<reference evidence="14 15" key="1">
    <citation type="submission" date="2018-01" db="EMBL/GenBank/DDBJ databases">
        <title>Whole genome sequencing of Histamine producing bacteria.</title>
        <authorList>
            <person name="Butler K."/>
        </authorList>
    </citation>
    <scope>NUCLEOTIDE SEQUENCE [LARGE SCALE GENOMIC DNA]</scope>
    <source>
        <strain evidence="14 15">FS-7.2</strain>
    </source>
</reference>
<evidence type="ECO:0000256" key="7">
    <source>
        <dbReference type="ARBA" id="ARBA00022840"/>
    </source>
</evidence>
<accession>A0A2T3KM49</accession>
<evidence type="ECO:0000313" key="15">
    <source>
        <dbReference type="Proteomes" id="UP000241426"/>
    </source>
</evidence>
<dbReference type="EC" id="5.6.2.3" evidence="11"/>
<sequence length="691" mass="77384">MIKKLKQLTTDNVLRRIDLQFAKFVRQQERTISDEVKLDILTIIAAAVSNELSKGHSCLPVGKLTSNKILDLSIVKTTELISNLPPQNEWLDVVNEASVFSSGSTLTPLILDNNRLYIFNMWKHEQNVSNRIKSMSIRSNIDDNQFSTLKMSLDNLFPRPYHILFNKLEEMEGYGTKEDYIDIVTDTLDVIAPVGINWEAVSEICSTATTINDLSKLDKIIPDEYCLNWQKVAATTALTRQFCVISGGPGTGKTTTVTKLLAALIMSYVINNKQAPTIQLVAPTGKAAARLTESISKAVDSLDVPENIRNNIPTQASTIHRLLGARYRKAAFKHNNKNPLHCEVLVVDEASMVDLPMIDKLLDALPTGAKLILLGDKDQLASVEAGSVLGDICSFSDYPYSKEQSETVNRLTGYNTLNINNNNFDLDMTSPIVDSLCMLRKSYRFHSKSGIGQLAYAVNNGSFKDITKVFAMNFRDIEKQDVNKESYDGLIRDVADEYKDYLLIAKSGSKSPKAVLDAFSNIRLLCALREGNFGIEMLNKKIENRLISSRHITKSDGSIWYEGRPIMVTKNDHNMGLFNGDIGITMKDPETGSLFVYFEMSDGNIQKFLPTRIPPHEVVFAMTIHKSQGSEFASTYMLLPAQRNPVITRELIYTGITRAKKKLRLYSSDEMLEHGVKTKTNRNSNLHKLLN</sequence>
<dbReference type="CDD" id="cd17933">
    <property type="entry name" value="DEXSc_RecD-like"/>
    <property type="match status" value="1"/>
</dbReference>
<dbReference type="GO" id="GO:0003677">
    <property type="term" value="F:DNA binding"/>
    <property type="evidence" value="ECO:0007669"/>
    <property type="project" value="UniProtKB-UniRule"/>
</dbReference>
<dbReference type="GO" id="GO:0000724">
    <property type="term" value="P:double-strand break repair via homologous recombination"/>
    <property type="evidence" value="ECO:0007669"/>
    <property type="project" value="UniProtKB-UniRule"/>
</dbReference>